<evidence type="ECO:0000256" key="3">
    <source>
        <dbReference type="ARBA" id="ARBA00022989"/>
    </source>
</evidence>
<dbReference type="Gene3D" id="3.30.1150.10">
    <property type="match status" value="1"/>
</dbReference>
<evidence type="ECO:0000256" key="2">
    <source>
        <dbReference type="ARBA" id="ARBA00022692"/>
    </source>
</evidence>
<dbReference type="Pfam" id="PF03544">
    <property type="entry name" value="TonB_C"/>
    <property type="match status" value="1"/>
</dbReference>
<keyword evidence="5" id="KW-0653">Protein transport</keyword>
<gene>
    <name evidence="7" type="ORF">GARC_1388</name>
</gene>
<dbReference type="PANTHER" id="PTHR34978">
    <property type="entry name" value="POSSIBLE SENSOR-TRANSDUCER PROTEIN BLAR"/>
    <property type="match status" value="1"/>
</dbReference>
<keyword evidence="2 5" id="KW-0812">Transmembrane</keyword>
<feature type="transmembrane region" description="Helical" evidence="5">
    <location>
        <begin position="34"/>
        <end position="51"/>
    </location>
</feature>
<dbReference type="Proteomes" id="UP000006327">
    <property type="component" value="Unassembled WGS sequence"/>
</dbReference>
<dbReference type="eggNOG" id="COG0810">
    <property type="taxonomic scope" value="Bacteria"/>
</dbReference>
<dbReference type="OrthoDB" id="1628901at2"/>
<sequence>MINWLVEQQMAISMLLLILITLEGKAIKSLGANVIYALWLLVPLLLIANNLPQNVIAVDDKSIYRYVVEIGAATKTVNTSLSWNFLWFCGTFSILSLGAFAQWKIYRLTQIGSKKVELSVALPKALTVVSNKQLAGPVLSGIFRPTLLIPEGFHTQFSERQQQLMISHELVHFHRCDNLYNLIALLFVAVFWFNPLTWLAYRAFRRCQELACDAAVLKQSTTEDKISYSKALVQCAERSLHSFSIYSPYGEKNTMFKRIASIKNPAKIKPALIGLSIALSSTLLAGVALANLAETSHSVDKPSMAEPVIRIEPKYPIEAAQNKQEGSVILQFDIAKDGTTDNIQVLESFPQLVFDKESVRALKQWTYKPRIQGGQAQRQTGLTVQLDFRMDTPNDDQSAMNSNIEKIKVLQ</sequence>
<keyword evidence="4 5" id="KW-0472">Membrane</keyword>
<dbReference type="GO" id="GO:0030288">
    <property type="term" value="C:outer membrane-bounded periplasmic space"/>
    <property type="evidence" value="ECO:0007669"/>
    <property type="project" value="InterPro"/>
</dbReference>
<evidence type="ECO:0000256" key="1">
    <source>
        <dbReference type="ARBA" id="ARBA00004167"/>
    </source>
</evidence>
<proteinExistence type="inferred from homology"/>
<dbReference type="InterPro" id="IPR006260">
    <property type="entry name" value="TonB/TolA_C"/>
</dbReference>
<dbReference type="GO" id="GO:0055085">
    <property type="term" value="P:transmembrane transport"/>
    <property type="evidence" value="ECO:0007669"/>
    <property type="project" value="InterPro"/>
</dbReference>
<feature type="transmembrane region" description="Helical" evidence="5">
    <location>
        <begin position="85"/>
        <end position="106"/>
    </location>
</feature>
<comment type="subcellular location">
    <subcellularLocation>
        <location evidence="5">Cell inner membrane</location>
        <topology evidence="5">Single-pass membrane protein</topology>
        <orientation evidence="5">Periplasmic side</orientation>
    </subcellularLocation>
    <subcellularLocation>
        <location evidence="1">Membrane</location>
        <topology evidence="1">Single-pass membrane protein</topology>
    </subcellularLocation>
</comment>
<comment type="similarity">
    <text evidence="5">Belongs to the TonB family.</text>
</comment>
<evidence type="ECO:0000259" key="6">
    <source>
        <dbReference type="PROSITE" id="PS52015"/>
    </source>
</evidence>
<dbReference type="NCBIfam" id="TIGR01352">
    <property type="entry name" value="tonB_Cterm"/>
    <property type="match status" value="1"/>
</dbReference>
<feature type="transmembrane region" description="Helical" evidence="5">
    <location>
        <begin position="179"/>
        <end position="201"/>
    </location>
</feature>
<feature type="transmembrane region" description="Helical" evidence="5">
    <location>
        <begin position="6"/>
        <end position="22"/>
    </location>
</feature>
<evidence type="ECO:0000313" key="8">
    <source>
        <dbReference type="Proteomes" id="UP000006327"/>
    </source>
</evidence>
<keyword evidence="5" id="KW-0813">Transport</keyword>
<dbReference type="EMBL" id="BAEO01000015">
    <property type="protein sequence ID" value="GAC18363.1"/>
    <property type="molecule type" value="Genomic_DNA"/>
</dbReference>
<dbReference type="AlphaFoldDB" id="K6YP19"/>
<dbReference type="Pfam" id="PF05569">
    <property type="entry name" value="Peptidase_M56"/>
    <property type="match status" value="1"/>
</dbReference>
<keyword evidence="5" id="KW-1003">Cell membrane</keyword>
<feature type="domain" description="TonB C-terminal" evidence="6">
    <location>
        <begin position="300"/>
        <end position="397"/>
    </location>
</feature>
<evidence type="ECO:0000313" key="7">
    <source>
        <dbReference type="EMBL" id="GAC18363.1"/>
    </source>
</evidence>
<keyword evidence="3 5" id="KW-1133">Transmembrane helix</keyword>
<comment type="caution">
    <text evidence="7">The sequence shown here is derived from an EMBL/GenBank/DDBJ whole genome shotgun (WGS) entry which is preliminary data.</text>
</comment>
<dbReference type="PROSITE" id="PS52015">
    <property type="entry name" value="TONB_CTD"/>
    <property type="match status" value="1"/>
</dbReference>
<accession>K6YP19</accession>
<protein>
    <recommendedName>
        <fullName evidence="5">Protein TonB</fullName>
    </recommendedName>
</protein>
<keyword evidence="8" id="KW-1185">Reference proteome</keyword>
<dbReference type="GO" id="GO:0015891">
    <property type="term" value="P:siderophore transport"/>
    <property type="evidence" value="ECO:0007669"/>
    <property type="project" value="InterPro"/>
</dbReference>
<dbReference type="GO" id="GO:0005886">
    <property type="term" value="C:plasma membrane"/>
    <property type="evidence" value="ECO:0007669"/>
    <property type="project" value="UniProtKB-SubCell"/>
</dbReference>
<keyword evidence="5" id="KW-0997">Cell inner membrane</keyword>
<reference evidence="7 8" key="1">
    <citation type="journal article" date="2017" name="Antonie Van Leeuwenhoek">
        <title>Rhizobium rhizosphaerae sp. nov., a novel species isolated from rice rhizosphere.</title>
        <authorList>
            <person name="Zhao J.J."/>
            <person name="Zhang J."/>
            <person name="Zhang R.J."/>
            <person name="Zhang C.W."/>
            <person name="Yin H.Q."/>
            <person name="Zhang X.X."/>
        </authorList>
    </citation>
    <scope>NUCLEOTIDE SEQUENCE [LARGE SCALE GENOMIC DNA]</scope>
    <source>
        <strain evidence="7 8">BSs20135</strain>
    </source>
</reference>
<dbReference type="GO" id="GO:0031992">
    <property type="term" value="F:energy transducer activity"/>
    <property type="evidence" value="ECO:0007669"/>
    <property type="project" value="InterPro"/>
</dbReference>
<dbReference type="PRINTS" id="PR01374">
    <property type="entry name" value="TONBPROTEIN"/>
</dbReference>
<dbReference type="PANTHER" id="PTHR34978:SF3">
    <property type="entry name" value="SLR0241 PROTEIN"/>
    <property type="match status" value="1"/>
</dbReference>
<keyword evidence="5" id="KW-0735">Signal-anchor</keyword>
<dbReference type="InterPro" id="IPR052173">
    <property type="entry name" value="Beta-lactam_resp_regulator"/>
</dbReference>
<dbReference type="InterPro" id="IPR037682">
    <property type="entry name" value="TonB_C"/>
</dbReference>
<dbReference type="RefSeq" id="WP_007618110.1">
    <property type="nucleotide sequence ID" value="NZ_BAEO01000015.1"/>
</dbReference>
<evidence type="ECO:0000256" key="4">
    <source>
        <dbReference type="ARBA" id="ARBA00023136"/>
    </source>
</evidence>
<dbReference type="InterPro" id="IPR003538">
    <property type="entry name" value="TonB"/>
</dbReference>
<dbReference type="GO" id="GO:0015031">
    <property type="term" value="P:protein transport"/>
    <property type="evidence" value="ECO:0007669"/>
    <property type="project" value="UniProtKB-UniRule"/>
</dbReference>
<dbReference type="STRING" id="493475.GARC_1388"/>
<name>K6YP19_9ALTE</name>
<dbReference type="InterPro" id="IPR008756">
    <property type="entry name" value="Peptidase_M56"/>
</dbReference>
<dbReference type="eggNOG" id="COG4219">
    <property type="taxonomic scope" value="Bacteria"/>
</dbReference>
<evidence type="ECO:0000256" key="5">
    <source>
        <dbReference type="RuleBase" id="RU362123"/>
    </source>
</evidence>
<comment type="function">
    <text evidence="5">Interacts with outer membrane receptor proteins that carry out high-affinity binding and energy dependent uptake into the periplasmic space of specific substrates. It could act to transduce energy from the cytoplasmic membrane to specific energy-requiring processes in the outer membrane, resulting in the release into the periplasm of ligands bound by these outer membrane proteins.</text>
</comment>
<dbReference type="SUPFAM" id="SSF74653">
    <property type="entry name" value="TolA/TonB C-terminal domain"/>
    <property type="match status" value="1"/>
</dbReference>
<dbReference type="CDD" id="cd07341">
    <property type="entry name" value="M56_BlaR1_MecR1_like"/>
    <property type="match status" value="1"/>
</dbReference>
<comment type="caution">
    <text evidence="5">Lacks conserved residue(s) required for the propagation of feature annotation.</text>
</comment>
<organism evidence="7 8">
    <name type="scientific">Paraglaciecola arctica BSs20135</name>
    <dbReference type="NCBI Taxonomy" id="493475"/>
    <lineage>
        <taxon>Bacteria</taxon>
        <taxon>Pseudomonadati</taxon>
        <taxon>Pseudomonadota</taxon>
        <taxon>Gammaproteobacteria</taxon>
        <taxon>Alteromonadales</taxon>
        <taxon>Alteromonadaceae</taxon>
        <taxon>Paraglaciecola</taxon>
    </lineage>
</organism>